<dbReference type="InterPro" id="IPR011761">
    <property type="entry name" value="ATP-grasp"/>
</dbReference>
<dbReference type="GO" id="GO:0005737">
    <property type="term" value="C:cytoplasm"/>
    <property type="evidence" value="ECO:0007669"/>
    <property type="project" value="TreeGrafter"/>
</dbReference>
<organism evidence="4 5">
    <name type="scientific">Rheinheimera tangshanensis</name>
    <dbReference type="NCBI Taxonomy" id="400153"/>
    <lineage>
        <taxon>Bacteria</taxon>
        <taxon>Pseudomonadati</taxon>
        <taxon>Pseudomonadota</taxon>
        <taxon>Gammaproteobacteria</taxon>
        <taxon>Chromatiales</taxon>
        <taxon>Chromatiaceae</taxon>
        <taxon>Rheinheimera</taxon>
    </lineage>
</organism>
<dbReference type="PANTHER" id="PTHR21621:SF0">
    <property type="entry name" value="BETA-CITRYLGLUTAMATE SYNTHASE B-RELATED"/>
    <property type="match status" value="1"/>
</dbReference>
<keyword evidence="5" id="KW-1185">Reference proteome</keyword>
<sequence>MILLMGAKDDAQILSVATQLDAMQQEYSVFDSSAFPQIDTIGYQPQSGNMVLKIGGQTFALDDVKSMYWRNYLAPNHGSDNPIAHKDSVSLLKSVLNELGGRAKNSAAAVHFHQEKPRQLAAVAKLGVKIPATYVGNDPLAVREFCQQHSEVIFKPVTGGDYAHLLTEEHLSVEHLNKSLRQAPVTLQRFIKGTNIRTYVIGDEVFSAEIRSQHTDFRTDGEIELTVIELPEHVRQQALAIKTTLGLAWTGIDWRRDMQGDYYFLEANPSPMFANFETYTGLPVARHLAQLLVAA</sequence>
<evidence type="ECO:0000256" key="2">
    <source>
        <dbReference type="PROSITE-ProRule" id="PRU00409"/>
    </source>
</evidence>
<dbReference type="Gene3D" id="3.30.470.20">
    <property type="entry name" value="ATP-grasp fold, B domain"/>
    <property type="match status" value="1"/>
</dbReference>
<feature type="domain" description="ATP-grasp" evidence="3">
    <location>
        <begin position="120"/>
        <end position="293"/>
    </location>
</feature>
<dbReference type="GO" id="GO:0046872">
    <property type="term" value="F:metal ion binding"/>
    <property type="evidence" value="ECO:0007669"/>
    <property type="project" value="InterPro"/>
</dbReference>
<evidence type="ECO:0000259" key="3">
    <source>
        <dbReference type="PROSITE" id="PS50975"/>
    </source>
</evidence>
<dbReference type="SUPFAM" id="SSF56059">
    <property type="entry name" value="Glutathione synthetase ATP-binding domain-like"/>
    <property type="match status" value="1"/>
</dbReference>
<evidence type="ECO:0000313" key="4">
    <source>
        <dbReference type="EMBL" id="TXK80229.1"/>
    </source>
</evidence>
<dbReference type="GO" id="GO:0018169">
    <property type="term" value="F:ribosomal S6-glutamic acid ligase activity"/>
    <property type="evidence" value="ECO:0007669"/>
    <property type="project" value="TreeGrafter"/>
</dbReference>
<evidence type="ECO:0000256" key="1">
    <source>
        <dbReference type="ARBA" id="ARBA00023211"/>
    </source>
</evidence>
<dbReference type="GO" id="GO:0009432">
    <property type="term" value="P:SOS response"/>
    <property type="evidence" value="ECO:0007669"/>
    <property type="project" value="TreeGrafter"/>
</dbReference>
<dbReference type="EMBL" id="VRLR01000007">
    <property type="protein sequence ID" value="TXK80229.1"/>
    <property type="molecule type" value="Genomic_DNA"/>
</dbReference>
<protein>
    <recommendedName>
        <fullName evidence="3">ATP-grasp domain-containing protein</fullName>
    </recommendedName>
</protein>
<comment type="caution">
    <text evidence="4">The sequence shown here is derived from an EMBL/GenBank/DDBJ whole genome shotgun (WGS) entry which is preliminary data.</text>
</comment>
<keyword evidence="2" id="KW-0067">ATP-binding</keyword>
<dbReference type="RefSeq" id="WP_147904531.1">
    <property type="nucleotide sequence ID" value="NZ_BAAAGC010000009.1"/>
</dbReference>
<dbReference type="AlphaFoldDB" id="A0A5C8LX34"/>
<accession>A0A5C8LX34</accession>
<dbReference type="PANTHER" id="PTHR21621">
    <property type="entry name" value="RIBOSOMAL PROTEIN S6 MODIFICATION PROTEIN"/>
    <property type="match status" value="1"/>
</dbReference>
<dbReference type="Pfam" id="PF08443">
    <property type="entry name" value="RimK"/>
    <property type="match status" value="1"/>
</dbReference>
<dbReference type="GO" id="GO:0005524">
    <property type="term" value="F:ATP binding"/>
    <property type="evidence" value="ECO:0007669"/>
    <property type="project" value="UniProtKB-UniRule"/>
</dbReference>
<evidence type="ECO:0000313" key="5">
    <source>
        <dbReference type="Proteomes" id="UP000321814"/>
    </source>
</evidence>
<keyword evidence="1" id="KW-0464">Manganese</keyword>
<dbReference type="Proteomes" id="UP000321814">
    <property type="component" value="Unassembled WGS sequence"/>
</dbReference>
<dbReference type="PROSITE" id="PS50975">
    <property type="entry name" value="ATP_GRASP"/>
    <property type="match status" value="1"/>
</dbReference>
<gene>
    <name evidence="4" type="ORF">FU839_11895</name>
</gene>
<keyword evidence="2" id="KW-0547">Nucleotide-binding</keyword>
<dbReference type="InterPro" id="IPR013651">
    <property type="entry name" value="ATP-grasp_RimK-type"/>
</dbReference>
<proteinExistence type="predicted"/>
<dbReference type="OrthoDB" id="583309at2"/>
<reference evidence="4 5" key="1">
    <citation type="submission" date="2019-08" db="EMBL/GenBank/DDBJ databases">
        <title>Draft genome analysis of Rheinheimera tangshanensis isolated from the roots of fresh rice plants (Oryza sativa).</title>
        <authorList>
            <person name="Yu Q."/>
            <person name="Qi Y."/>
            <person name="Zhang H."/>
            <person name="Pu J."/>
        </authorList>
    </citation>
    <scope>NUCLEOTIDE SEQUENCE [LARGE SCALE GENOMIC DNA]</scope>
    <source>
        <strain evidence="4 5">JA3-B52</strain>
    </source>
</reference>
<name>A0A5C8LX34_9GAMM</name>